<dbReference type="SUPFAM" id="SSF52172">
    <property type="entry name" value="CheY-like"/>
    <property type="match status" value="1"/>
</dbReference>
<dbReference type="Gene3D" id="3.40.50.2300">
    <property type="match status" value="1"/>
</dbReference>
<evidence type="ECO:0000313" key="5">
    <source>
        <dbReference type="Proteomes" id="UP001501352"/>
    </source>
</evidence>
<dbReference type="InterPro" id="IPR050595">
    <property type="entry name" value="Bact_response_regulator"/>
</dbReference>
<comment type="caution">
    <text evidence="4">The sequence shown here is derived from an EMBL/GenBank/DDBJ whole genome shotgun (WGS) entry which is preliminary data.</text>
</comment>
<dbReference type="InterPro" id="IPR001789">
    <property type="entry name" value="Sig_transdc_resp-reg_receiver"/>
</dbReference>
<dbReference type="Pfam" id="PF00072">
    <property type="entry name" value="Response_reg"/>
    <property type="match status" value="1"/>
</dbReference>
<protein>
    <recommendedName>
        <fullName evidence="3">Response regulatory domain-containing protein</fullName>
    </recommendedName>
</protein>
<dbReference type="EMBL" id="BAAAGA010000005">
    <property type="protein sequence ID" value="GAA0623060.1"/>
    <property type="molecule type" value="Genomic_DNA"/>
</dbReference>
<proteinExistence type="predicted"/>
<dbReference type="SMART" id="SM00448">
    <property type="entry name" value="REC"/>
    <property type="match status" value="1"/>
</dbReference>
<evidence type="ECO:0000259" key="3">
    <source>
        <dbReference type="PROSITE" id="PS50110"/>
    </source>
</evidence>
<dbReference type="InterPro" id="IPR011006">
    <property type="entry name" value="CheY-like_superfamily"/>
</dbReference>
<dbReference type="PANTHER" id="PTHR44591">
    <property type="entry name" value="STRESS RESPONSE REGULATOR PROTEIN 1"/>
    <property type="match status" value="1"/>
</dbReference>
<reference evidence="5" key="1">
    <citation type="journal article" date="2019" name="Int. J. Syst. Evol. Microbiol.">
        <title>The Global Catalogue of Microorganisms (GCM) 10K type strain sequencing project: providing services to taxonomists for standard genome sequencing and annotation.</title>
        <authorList>
            <consortium name="The Broad Institute Genomics Platform"/>
            <consortium name="The Broad Institute Genome Sequencing Center for Infectious Disease"/>
            <person name="Wu L."/>
            <person name="Ma J."/>
        </authorList>
    </citation>
    <scope>NUCLEOTIDE SEQUENCE [LARGE SCALE GENOMIC DNA]</scope>
    <source>
        <strain evidence="5">JCM 12928</strain>
    </source>
</reference>
<keyword evidence="5" id="KW-1185">Reference proteome</keyword>
<dbReference type="PANTHER" id="PTHR44591:SF21">
    <property type="entry name" value="TWO-COMPONENT RESPONSE REGULATOR"/>
    <property type="match status" value="1"/>
</dbReference>
<name>A0ABP3S1K7_9CAUL</name>
<accession>A0ABP3S1K7</accession>
<keyword evidence="1 2" id="KW-0597">Phosphoprotein</keyword>
<evidence type="ECO:0000256" key="2">
    <source>
        <dbReference type="PROSITE-ProRule" id="PRU00169"/>
    </source>
</evidence>
<dbReference type="PROSITE" id="PS50110">
    <property type="entry name" value="RESPONSE_REGULATORY"/>
    <property type="match status" value="1"/>
</dbReference>
<feature type="modified residue" description="4-aspartylphosphate" evidence="2">
    <location>
        <position position="59"/>
    </location>
</feature>
<dbReference type="RefSeq" id="WP_343793081.1">
    <property type="nucleotide sequence ID" value="NZ_BAAAGA010000005.1"/>
</dbReference>
<sequence length="130" mass="13879">MTQAAADRVVIMVEDHPEVLDLGREMLEDAGFAVIAFETADQALGAIEAGEPCDLLFTDIVMPGGIDGLELASRAGQLRPDLPVLLTTGWSDQAHDQKSSGYPLIGKPYRQADLVGRVEELLDTTPTSDG</sequence>
<evidence type="ECO:0000256" key="1">
    <source>
        <dbReference type="ARBA" id="ARBA00022553"/>
    </source>
</evidence>
<feature type="domain" description="Response regulatory" evidence="3">
    <location>
        <begin position="9"/>
        <end position="122"/>
    </location>
</feature>
<dbReference type="Proteomes" id="UP001501352">
    <property type="component" value="Unassembled WGS sequence"/>
</dbReference>
<gene>
    <name evidence="4" type="ORF">GCM10009422_18850</name>
</gene>
<organism evidence="4 5">
    <name type="scientific">Brevundimonas kwangchunensis</name>
    <dbReference type="NCBI Taxonomy" id="322163"/>
    <lineage>
        <taxon>Bacteria</taxon>
        <taxon>Pseudomonadati</taxon>
        <taxon>Pseudomonadota</taxon>
        <taxon>Alphaproteobacteria</taxon>
        <taxon>Caulobacterales</taxon>
        <taxon>Caulobacteraceae</taxon>
        <taxon>Brevundimonas</taxon>
    </lineage>
</organism>
<evidence type="ECO:0000313" key="4">
    <source>
        <dbReference type="EMBL" id="GAA0623060.1"/>
    </source>
</evidence>